<feature type="transmembrane region" description="Helical" evidence="6">
    <location>
        <begin position="69"/>
        <end position="89"/>
    </location>
</feature>
<comment type="subcellular location">
    <subcellularLocation>
        <location evidence="1">Cell membrane</location>
        <topology evidence="1">Multi-pass membrane protein</topology>
    </subcellularLocation>
</comment>
<organism evidence="8 9">
    <name type="scientific">Vibrio tritonius</name>
    <dbReference type="NCBI Taxonomy" id="1435069"/>
    <lineage>
        <taxon>Bacteria</taxon>
        <taxon>Pseudomonadati</taxon>
        <taxon>Pseudomonadota</taxon>
        <taxon>Gammaproteobacteria</taxon>
        <taxon>Vibrionales</taxon>
        <taxon>Vibrionaceae</taxon>
        <taxon>Vibrio</taxon>
    </lineage>
</organism>
<keyword evidence="3 6" id="KW-0812">Transmembrane</keyword>
<dbReference type="EMBL" id="JAIWIU010000227">
    <property type="protein sequence ID" value="MCA2019001.1"/>
    <property type="molecule type" value="Genomic_DNA"/>
</dbReference>
<dbReference type="InterPro" id="IPR051258">
    <property type="entry name" value="Diverse_Substrate_Transporter"/>
</dbReference>
<feature type="domain" description="EamA" evidence="7">
    <location>
        <begin position="150"/>
        <end position="277"/>
    </location>
</feature>
<proteinExistence type="predicted"/>
<feature type="transmembrane region" description="Helical" evidence="6">
    <location>
        <begin position="121"/>
        <end position="139"/>
    </location>
</feature>
<feature type="transmembrane region" description="Helical" evidence="6">
    <location>
        <begin position="145"/>
        <end position="162"/>
    </location>
</feature>
<keyword evidence="4 6" id="KW-1133">Transmembrane helix</keyword>
<dbReference type="PANTHER" id="PTHR42920:SF5">
    <property type="entry name" value="EAMA DOMAIN-CONTAINING PROTEIN"/>
    <property type="match status" value="1"/>
</dbReference>
<dbReference type="InterPro" id="IPR037185">
    <property type="entry name" value="EmrE-like"/>
</dbReference>
<evidence type="ECO:0000256" key="5">
    <source>
        <dbReference type="ARBA" id="ARBA00023136"/>
    </source>
</evidence>
<evidence type="ECO:0000313" key="8">
    <source>
        <dbReference type="EMBL" id="MCA2019001.1"/>
    </source>
</evidence>
<reference evidence="9" key="1">
    <citation type="submission" date="2023-07" db="EMBL/GenBank/DDBJ databases">
        <title>Molecular identification of indigenous halophilic bacteria isolated from red sea cost, biodegradation of synthetic dyes and assessment of degraded metabolite toxicity.</title>
        <authorList>
            <person name="Chaieb K."/>
            <person name="Altayb H.N."/>
        </authorList>
    </citation>
    <scope>NUCLEOTIDE SEQUENCE [LARGE SCALE GENOMIC DNA]</scope>
    <source>
        <strain evidence="9">K20</strain>
    </source>
</reference>
<sequence length="294" mass="32712">MARPFFAEVILLLTTWIAGWGWIFSKEATTEMPTFGFIGLRFSAAALIIFCLCFRAFRHVTKSQWRDMIASGVLLAVMINLWMYSVVTAPTLGDGAFIMSLSMLVVPLLDLFWVRKAPSSAYWRSLPIAVLGLALLTLGNHSSSTSSQGWFLLTAFTQAIYFRFNSDFSTRVPLLPLTTVQLGVTGLISLTISGIWETWSTPFSSATWSWFVASVVIATSLRFWLQLVGQKATTPANAAVIMIMEPVFTLLISAFWYSEQLSATKLAGCGLILLAQLFYRFTLSRQLKRKASHA</sequence>
<evidence type="ECO:0000256" key="4">
    <source>
        <dbReference type="ARBA" id="ARBA00022989"/>
    </source>
</evidence>
<feature type="transmembrane region" description="Helical" evidence="6">
    <location>
        <begin position="5"/>
        <end position="23"/>
    </location>
</feature>
<name>A0ABS7YTN3_9VIBR</name>
<dbReference type="SUPFAM" id="SSF103481">
    <property type="entry name" value="Multidrug resistance efflux transporter EmrE"/>
    <property type="match status" value="2"/>
</dbReference>
<dbReference type="InterPro" id="IPR000620">
    <property type="entry name" value="EamA_dom"/>
</dbReference>
<feature type="transmembrane region" description="Helical" evidence="6">
    <location>
        <begin position="95"/>
        <end position="114"/>
    </location>
</feature>
<evidence type="ECO:0000256" key="2">
    <source>
        <dbReference type="ARBA" id="ARBA00022475"/>
    </source>
</evidence>
<accession>A0ABS7YTN3</accession>
<feature type="domain" description="EamA" evidence="7">
    <location>
        <begin position="8"/>
        <end position="137"/>
    </location>
</feature>
<feature type="transmembrane region" description="Helical" evidence="6">
    <location>
        <begin position="174"/>
        <end position="196"/>
    </location>
</feature>
<evidence type="ECO:0000259" key="7">
    <source>
        <dbReference type="Pfam" id="PF00892"/>
    </source>
</evidence>
<dbReference type="PANTHER" id="PTHR42920">
    <property type="entry name" value="OS03G0707200 PROTEIN-RELATED"/>
    <property type="match status" value="1"/>
</dbReference>
<evidence type="ECO:0000313" key="9">
    <source>
        <dbReference type="Proteomes" id="UP001199044"/>
    </source>
</evidence>
<keyword evidence="9" id="KW-1185">Reference proteome</keyword>
<feature type="transmembrane region" description="Helical" evidence="6">
    <location>
        <begin position="263"/>
        <end position="281"/>
    </location>
</feature>
<dbReference type="Pfam" id="PF00892">
    <property type="entry name" value="EamA"/>
    <property type="match status" value="2"/>
</dbReference>
<dbReference type="Proteomes" id="UP001199044">
    <property type="component" value="Unassembled WGS sequence"/>
</dbReference>
<comment type="caution">
    <text evidence="8">The sequence shown here is derived from an EMBL/GenBank/DDBJ whole genome shotgun (WGS) entry which is preliminary data.</text>
</comment>
<protein>
    <submittedName>
        <fullName evidence="8">DMT family transporter</fullName>
    </submittedName>
</protein>
<evidence type="ECO:0000256" key="1">
    <source>
        <dbReference type="ARBA" id="ARBA00004651"/>
    </source>
</evidence>
<feature type="transmembrane region" description="Helical" evidence="6">
    <location>
        <begin position="208"/>
        <end position="225"/>
    </location>
</feature>
<gene>
    <name evidence="8" type="ORF">LDJ79_23010</name>
</gene>
<keyword evidence="2" id="KW-1003">Cell membrane</keyword>
<feature type="transmembrane region" description="Helical" evidence="6">
    <location>
        <begin position="35"/>
        <end position="57"/>
    </location>
</feature>
<evidence type="ECO:0000256" key="6">
    <source>
        <dbReference type="SAM" id="Phobius"/>
    </source>
</evidence>
<feature type="transmembrane region" description="Helical" evidence="6">
    <location>
        <begin position="237"/>
        <end position="257"/>
    </location>
</feature>
<keyword evidence="5 6" id="KW-0472">Membrane</keyword>
<dbReference type="RefSeq" id="WP_225252267.1">
    <property type="nucleotide sequence ID" value="NZ_JAIWIU010000227.1"/>
</dbReference>
<evidence type="ECO:0000256" key="3">
    <source>
        <dbReference type="ARBA" id="ARBA00022692"/>
    </source>
</evidence>